<comment type="caution">
    <text evidence="1">The sequence shown here is derived from an EMBL/GenBank/DDBJ whole genome shotgun (WGS) entry which is preliminary data.</text>
</comment>
<dbReference type="PANTHER" id="PTHR40267:SF1">
    <property type="entry name" value="BLR3294 PROTEIN"/>
    <property type="match status" value="1"/>
</dbReference>
<dbReference type="Gene3D" id="3.40.50.12500">
    <property type="match status" value="1"/>
</dbReference>
<name>A0A418VRD3_RHOPL</name>
<organism evidence="1 2">
    <name type="scientific">Rhodopseudomonas palustris</name>
    <dbReference type="NCBI Taxonomy" id="1076"/>
    <lineage>
        <taxon>Bacteria</taxon>
        <taxon>Pseudomonadati</taxon>
        <taxon>Pseudomonadota</taxon>
        <taxon>Alphaproteobacteria</taxon>
        <taxon>Hyphomicrobiales</taxon>
        <taxon>Nitrobacteraceae</taxon>
        <taxon>Rhodopseudomonas</taxon>
    </lineage>
</organism>
<evidence type="ECO:0000313" key="1">
    <source>
        <dbReference type="EMBL" id="RJF78908.1"/>
    </source>
</evidence>
<dbReference type="PANTHER" id="PTHR40267">
    <property type="entry name" value="BLR3294 PROTEIN"/>
    <property type="match status" value="1"/>
</dbReference>
<dbReference type="InterPro" id="IPR026286">
    <property type="entry name" value="MaiA/AMDase"/>
</dbReference>
<dbReference type="Pfam" id="PF17645">
    <property type="entry name" value="Amdase"/>
    <property type="match status" value="1"/>
</dbReference>
<dbReference type="Proteomes" id="UP000285523">
    <property type="component" value="Unassembled WGS sequence"/>
</dbReference>
<dbReference type="EMBL" id="QYYD01000001">
    <property type="protein sequence ID" value="RJF78908.1"/>
    <property type="molecule type" value="Genomic_DNA"/>
</dbReference>
<proteinExistence type="predicted"/>
<sequence>MARNADTSSAGQRKRIALLVPSSNTIMENDLHSALPRDLFTVHTDRMYLVETTREAEIRMIEDYAAAGAKDLGTLNPDLLVFGCTSAGSLFGLEYDAKTCRHLGELAGCPALGVINAVSDALERANARRIAVITPYIEDLTQSVASAIKTDDREIVAAHGMDISVNVELADPTPADIVAFAKEKLQGVSFDTLFLSCTNFRSFEARGELEAAFGCKVITSNSAVIDAITRMFALEAAA</sequence>
<protein>
    <submittedName>
        <fullName evidence="1">Asp/Glu racemase</fullName>
    </submittedName>
</protein>
<dbReference type="PIRSF" id="PIRSF015736">
    <property type="entry name" value="MI"/>
    <property type="match status" value="1"/>
</dbReference>
<dbReference type="RefSeq" id="WP_119854800.1">
    <property type="nucleotide sequence ID" value="NZ_QYYD01000001.1"/>
</dbReference>
<dbReference type="InterPro" id="IPR053714">
    <property type="entry name" value="Iso_Racemase_Enz_sf"/>
</dbReference>
<accession>A0A418VRD3</accession>
<gene>
    <name evidence="1" type="ORF">D4Q52_01810</name>
</gene>
<dbReference type="AlphaFoldDB" id="A0A418VRD3"/>
<dbReference type="OrthoDB" id="9816064at2"/>
<reference evidence="1 2" key="1">
    <citation type="submission" date="2018-09" db="EMBL/GenBank/DDBJ databases">
        <title>Draft genome sequence of Rhodopseudomonas palustris 2.1.18.</title>
        <authorList>
            <person name="Robertson S.L."/>
            <person name="Meyer T.E."/>
            <person name="Kyndt J.A."/>
        </authorList>
    </citation>
    <scope>NUCLEOTIDE SEQUENCE [LARGE SCALE GENOMIC DNA]</scope>
    <source>
        <strain evidence="1 2">2.1.18</strain>
    </source>
</reference>
<evidence type="ECO:0000313" key="2">
    <source>
        <dbReference type="Proteomes" id="UP000285523"/>
    </source>
</evidence>